<feature type="region of interest" description="Disordered" evidence="1">
    <location>
        <begin position="158"/>
        <end position="177"/>
    </location>
</feature>
<evidence type="ECO:0008006" key="4">
    <source>
        <dbReference type="Google" id="ProtNLM"/>
    </source>
</evidence>
<feature type="compositionally biased region" description="Basic and acidic residues" evidence="1">
    <location>
        <begin position="158"/>
        <end position="170"/>
    </location>
</feature>
<dbReference type="PANTHER" id="PTHR38433">
    <property type="match status" value="1"/>
</dbReference>
<protein>
    <recommendedName>
        <fullName evidence="4">DUF1641 domain-containing protein</fullName>
    </recommendedName>
</protein>
<organism evidence="2 3">
    <name type="scientific">Salinicoccus jeotgali</name>
    <dbReference type="NCBI Taxonomy" id="381634"/>
    <lineage>
        <taxon>Bacteria</taxon>
        <taxon>Bacillati</taxon>
        <taxon>Bacillota</taxon>
        <taxon>Bacilli</taxon>
        <taxon>Bacillales</taxon>
        <taxon>Staphylococcaceae</taxon>
        <taxon>Salinicoccus</taxon>
    </lineage>
</organism>
<dbReference type="Proteomes" id="UP001500920">
    <property type="component" value="Unassembled WGS sequence"/>
</dbReference>
<keyword evidence="3" id="KW-1185">Reference proteome</keyword>
<reference evidence="3" key="1">
    <citation type="journal article" date="2019" name="Int. J. Syst. Evol. Microbiol.">
        <title>The Global Catalogue of Microorganisms (GCM) 10K type strain sequencing project: providing services to taxonomists for standard genome sequencing and annotation.</title>
        <authorList>
            <consortium name="The Broad Institute Genomics Platform"/>
            <consortium name="The Broad Institute Genome Sequencing Center for Infectious Disease"/>
            <person name="Wu L."/>
            <person name="Ma J."/>
        </authorList>
    </citation>
    <scope>NUCLEOTIDE SEQUENCE [LARGE SCALE GENOMIC DNA]</scope>
    <source>
        <strain evidence="3">JCM 16981</strain>
    </source>
</reference>
<comment type="caution">
    <text evidence="2">The sequence shown here is derived from an EMBL/GenBank/DDBJ whole genome shotgun (WGS) entry which is preliminary data.</text>
</comment>
<dbReference type="PANTHER" id="PTHR38433:SF1">
    <property type="entry name" value="DUF1641 DOMAIN-CONTAINING PROTEIN"/>
    <property type="match status" value="1"/>
</dbReference>
<name>A0ABP7E5Z0_9STAP</name>
<accession>A0ABP7E5Z0</accession>
<gene>
    <name evidence="2" type="ORF">GCM10022378_01680</name>
</gene>
<dbReference type="Pfam" id="PF07849">
    <property type="entry name" value="DUF1641"/>
    <property type="match status" value="1"/>
</dbReference>
<evidence type="ECO:0000313" key="3">
    <source>
        <dbReference type="Proteomes" id="UP001500920"/>
    </source>
</evidence>
<dbReference type="EMBL" id="BAABCK010000004">
    <property type="protein sequence ID" value="GAA3714611.1"/>
    <property type="molecule type" value="Genomic_DNA"/>
</dbReference>
<dbReference type="RefSeq" id="WP_344700730.1">
    <property type="nucleotide sequence ID" value="NZ_BAABCK010000004.1"/>
</dbReference>
<dbReference type="InterPro" id="IPR012440">
    <property type="entry name" value="DUF1641"/>
</dbReference>
<proteinExistence type="predicted"/>
<sequence>MAKATKVIHKMKVDPEVEHDKALHEIEELFIEHKDSLNDVLEMMEKMREREFFNIANASLGQSSKIVTRLVTALDGSRAPHSIHNLLLLFELLSSLDMDSLEPVAHKLNNGIAQAAKYDKSNRSSGYRELFAALKDPEVVAGLNMALQILKGLGQEETTKKENSVTDSSKRSTRTSRSNSSMKWYPLVLGAAAVSVPLLLKFKN</sequence>
<evidence type="ECO:0000256" key="1">
    <source>
        <dbReference type="SAM" id="MobiDB-lite"/>
    </source>
</evidence>
<evidence type="ECO:0000313" key="2">
    <source>
        <dbReference type="EMBL" id="GAA3714611.1"/>
    </source>
</evidence>